<accession>A0ABQ4PSU8</accession>
<comment type="similarity">
    <text evidence="1">Belongs to the AB hydrolase superfamily. AB hydrolase 2 family.</text>
</comment>
<feature type="domain" description="Phospholipase/carboxylesterase/thioesterase" evidence="3">
    <location>
        <begin position="16"/>
        <end position="209"/>
    </location>
</feature>
<organism evidence="4 5">
    <name type="scientific">Candidatus Phycosocius spiralis</name>
    <dbReference type="NCBI Taxonomy" id="2815099"/>
    <lineage>
        <taxon>Bacteria</taxon>
        <taxon>Pseudomonadati</taxon>
        <taxon>Pseudomonadota</taxon>
        <taxon>Alphaproteobacteria</taxon>
        <taxon>Caulobacterales</taxon>
        <taxon>Caulobacterales incertae sedis</taxon>
        <taxon>Candidatus Phycosocius</taxon>
    </lineage>
</organism>
<dbReference type="InterPro" id="IPR050565">
    <property type="entry name" value="LYPA1-2/EST-like"/>
</dbReference>
<sequence>MTLISLTGPSRPPRSGQPAKSLVITLHGYGSNGDDLLSLAHYWDKLLPDTHFSSPNAPQSVPGFDMMYQWFSIETMDPFKLAQGAHAAAPILDAFIDSEITRLGITKAQTALVGFSQGTMMALQIGLTSKQPYGGIVGYSGALVGNPLIASKPPVLLVHGDQDERVPLGASQLALQRMVAAGIDVQLHISPTTGHTIAMDGLQLGGAFLARVLNS</sequence>
<dbReference type="PANTHER" id="PTHR10655">
    <property type="entry name" value="LYSOPHOSPHOLIPASE-RELATED"/>
    <property type="match status" value="1"/>
</dbReference>
<dbReference type="Gene3D" id="3.40.50.1820">
    <property type="entry name" value="alpha/beta hydrolase"/>
    <property type="match status" value="1"/>
</dbReference>
<dbReference type="PANTHER" id="PTHR10655:SF17">
    <property type="entry name" value="LYSOPHOSPHOLIPASE-LIKE PROTEIN 1"/>
    <property type="match status" value="1"/>
</dbReference>
<dbReference type="InterPro" id="IPR029058">
    <property type="entry name" value="AB_hydrolase_fold"/>
</dbReference>
<evidence type="ECO:0000313" key="4">
    <source>
        <dbReference type="EMBL" id="GIU66074.1"/>
    </source>
</evidence>
<keyword evidence="5" id="KW-1185">Reference proteome</keyword>
<dbReference type="Pfam" id="PF02230">
    <property type="entry name" value="Abhydrolase_2"/>
    <property type="match status" value="1"/>
</dbReference>
<gene>
    <name evidence="4" type="ORF">PsB1_0228</name>
</gene>
<evidence type="ECO:0000256" key="1">
    <source>
        <dbReference type="ARBA" id="ARBA00006499"/>
    </source>
</evidence>
<proteinExistence type="inferred from homology"/>
<reference evidence="4" key="2">
    <citation type="journal article" date="2023" name="ISME Commun">
        <title>Characterization of a bloom-associated alphaproteobacterial lineage, 'Candidatus Phycosocius': insights into freshwater algal-bacterial interactions.</title>
        <authorList>
            <person name="Tanabe Y."/>
            <person name="Yamaguchi H."/>
            <person name="Yoshida M."/>
            <person name="Kai A."/>
            <person name="Okazaki Y."/>
        </authorList>
    </citation>
    <scope>NUCLEOTIDE SEQUENCE</scope>
    <source>
        <strain evidence="4">BOTRYCO-1</strain>
    </source>
</reference>
<name>A0ABQ4PSU8_9PROT</name>
<dbReference type="RefSeq" id="WP_284358539.1">
    <property type="nucleotide sequence ID" value="NZ_BPFZ01000001.1"/>
</dbReference>
<dbReference type="EMBL" id="BPFZ01000001">
    <property type="protein sequence ID" value="GIU66074.1"/>
    <property type="molecule type" value="Genomic_DNA"/>
</dbReference>
<dbReference type="Proteomes" id="UP001161064">
    <property type="component" value="Unassembled WGS sequence"/>
</dbReference>
<dbReference type="InterPro" id="IPR003140">
    <property type="entry name" value="PLipase/COase/thioEstase"/>
</dbReference>
<protein>
    <submittedName>
        <fullName evidence="4">Phospholipase</fullName>
    </submittedName>
</protein>
<dbReference type="SUPFAM" id="SSF53474">
    <property type="entry name" value="alpha/beta-Hydrolases"/>
    <property type="match status" value="1"/>
</dbReference>
<evidence type="ECO:0000256" key="2">
    <source>
        <dbReference type="ARBA" id="ARBA00022801"/>
    </source>
</evidence>
<keyword evidence="2" id="KW-0378">Hydrolase</keyword>
<comment type="caution">
    <text evidence="4">The sequence shown here is derived from an EMBL/GenBank/DDBJ whole genome shotgun (WGS) entry which is preliminary data.</text>
</comment>
<reference evidence="4" key="1">
    <citation type="submission" date="2021-05" db="EMBL/GenBank/DDBJ databases">
        <authorList>
            <person name="Tanabe Y."/>
        </authorList>
    </citation>
    <scope>NUCLEOTIDE SEQUENCE</scope>
    <source>
        <strain evidence="4">BOTRYCO-1</strain>
    </source>
</reference>
<evidence type="ECO:0000313" key="5">
    <source>
        <dbReference type="Proteomes" id="UP001161064"/>
    </source>
</evidence>
<evidence type="ECO:0000259" key="3">
    <source>
        <dbReference type="Pfam" id="PF02230"/>
    </source>
</evidence>